<evidence type="ECO:0000313" key="2">
    <source>
        <dbReference type="EMBL" id="ALJ90930.1"/>
    </source>
</evidence>
<name>A0ABM5VLB0_THEA5</name>
<gene>
    <name evidence="2" type="ORF">TO73_1082</name>
</gene>
<dbReference type="EMBL" id="CP010822">
    <property type="protein sequence ID" value="ALJ90930.1"/>
    <property type="molecule type" value="Genomic_DNA"/>
</dbReference>
<protein>
    <recommendedName>
        <fullName evidence="1">DUF6883 domain-containing protein</fullName>
    </recommendedName>
</protein>
<reference evidence="3" key="1">
    <citation type="journal article" date="2015" name="PLoS ONE">
        <title>Complete Genome Sequence of Thermus aquaticus Y51MC23.</title>
        <authorList>
            <person name="Brumm P.J."/>
            <person name="Monsma S."/>
            <person name="Keough B."/>
            <person name="Jasinovica S."/>
            <person name="Ferguson E."/>
            <person name="Schoenfeld T."/>
            <person name="Lodes M."/>
            <person name="Mead D.A."/>
        </authorList>
    </citation>
    <scope>NUCLEOTIDE SEQUENCE [LARGE SCALE GENOMIC DNA]</scope>
    <source>
        <strain evidence="3">BAA-2747 / Y51MC23</strain>
    </source>
</reference>
<dbReference type="Pfam" id="PF21814">
    <property type="entry name" value="DUF6883"/>
    <property type="match status" value="1"/>
</dbReference>
<dbReference type="RefSeq" id="WP_003045657.1">
    <property type="nucleotide sequence ID" value="NZ_CP010822.1"/>
</dbReference>
<dbReference type="InterPro" id="IPR049250">
    <property type="entry name" value="DUF6883"/>
</dbReference>
<organism evidence="2 3">
    <name type="scientific">Thermus aquaticus (strain ATCC BAA-2747 / Y51MC23)</name>
    <dbReference type="NCBI Taxonomy" id="498848"/>
    <lineage>
        <taxon>Bacteria</taxon>
        <taxon>Thermotogati</taxon>
        <taxon>Deinococcota</taxon>
        <taxon>Deinococci</taxon>
        <taxon>Thermales</taxon>
        <taxon>Thermaceae</taxon>
        <taxon>Thermus</taxon>
    </lineage>
</organism>
<proteinExistence type="predicted"/>
<evidence type="ECO:0000259" key="1">
    <source>
        <dbReference type="Pfam" id="PF21814"/>
    </source>
</evidence>
<accession>A0ABM5VLB0</accession>
<feature type="domain" description="DUF6883" evidence="1">
    <location>
        <begin position="5"/>
        <end position="56"/>
    </location>
</feature>
<evidence type="ECO:0000313" key="3">
    <source>
        <dbReference type="Proteomes" id="UP000058660"/>
    </source>
</evidence>
<dbReference type="Proteomes" id="UP000058660">
    <property type="component" value="Chromosome"/>
</dbReference>
<sequence>MRGNRFFVPRRKLTKYLLNPNHEADRAKARFLLSKGFSPKDPATLEQALIQHAREAAVC</sequence>
<keyword evidence="3" id="KW-1185">Reference proteome</keyword>